<keyword evidence="7" id="KW-1185">Reference proteome</keyword>
<feature type="chain" id="PRO_5046846173" description="Solute-binding protein family 5 domain-containing protein" evidence="4">
    <location>
        <begin position="18"/>
        <end position="601"/>
    </location>
</feature>
<evidence type="ECO:0000313" key="7">
    <source>
        <dbReference type="Proteomes" id="UP000325292"/>
    </source>
</evidence>
<evidence type="ECO:0000259" key="5">
    <source>
        <dbReference type="Pfam" id="PF00496"/>
    </source>
</evidence>
<organism evidence="6 7">
    <name type="scientific">Sulfobacillus thermotolerans</name>
    <dbReference type="NCBI Taxonomy" id="338644"/>
    <lineage>
        <taxon>Bacteria</taxon>
        <taxon>Bacillati</taxon>
        <taxon>Bacillota</taxon>
        <taxon>Clostridia</taxon>
        <taxon>Eubacteriales</taxon>
        <taxon>Clostridiales Family XVII. Incertae Sedis</taxon>
        <taxon>Sulfobacillus</taxon>
    </lineage>
</organism>
<reference evidence="6 7" key="1">
    <citation type="journal article" date="2019" name="Sci. Rep.">
        <title>Sulfobacillus thermotolerans: new insights into resistance and metabolic capacities of acidophilic chemolithotrophs.</title>
        <authorList>
            <person name="Panyushkina A.E."/>
            <person name="Babenko V.V."/>
            <person name="Nikitina A.S."/>
            <person name="Selezneva O.V."/>
            <person name="Tsaplina I.A."/>
            <person name="Letarova M.A."/>
            <person name="Kostryukova E.S."/>
            <person name="Letarov A.V."/>
        </authorList>
    </citation>
    <scope>NUCLEOTIDE SEQUENCE [LARGE SCALE GENOMIC DNA]</scope>
    <source>
        <strain evidence="6 7">Kr1</strain>
    </source>
</reference>
<evidence type="ECO:0000256" key="2">
    <source>
        <dbReference type="ARBA" id="ARBA00022448"/>
    </source>
</evidence>
<dbReference type="PANTHER" id="PTHR30290:SF9">
    <property type="entry name" value="OLIGOPEPTIDE-BINDING PROTEIN APPA"/>
    <property type="match status" value="1"/>
</dbReference>
<dbReference type="PROSITE" id="PS51257">
    <property type="entry name" value="PROKAR_LIPOPROTEIN"/>
    <property type="match status" value="1"/>
</dbReference>
<dbReference type="Gene3D" id="3.10.105.10">
    <property type="entry name" value="Dipeptide-binding Protein, Domain 3"/>
    <property type="match status" value="1"/>
</dbReference>
<feature type="signal peptide" evidence="4">
    <location>
        <begin position="1"/>
        <end position="17"/>
    </location>
</feature>
<protein>
    <recommendedName>
        <fullName evidence="5">Solute-binding protein family 5 domain-containing protein</fullName>
    </recommendedName>
</protein>
<keyword evidence="3 4" id="KW-0732">Signal</keyword>
<comment type="similarity">
    <text evidence="1">Belongs to the bacterial solute-binding protein 5 family.</text>
</comment>
<dbReference type="PANTHER" id="PTHR30290">
    <property type="entry name" value="PERIPLASMIC BINDING COMPONENT OF ABC TRANSPORTER"/>
    <property type="match status" value="1"/>
</dbReference>
<dbReference type="Pfam" id="PF00496">
    <property type="entry name" value="SBP_bac_5"/>
    <property type="match status" value="1"/>
</dbReference>
<dbReference type="InterPro" id="IPR000914">
    <property type="entry name" value="SBP_5_dom"/>
</dbReference>
<sequence>MKKVLPLALIASLGVLAAGCGASPTHSAAAQTFTTIDEAHGITDGAPMNPFNTNGNSFMSFDVMQLGWFTNSATNPNDFYPGLAKKWQISDGGRTVTVWLQPNAKWSNGQPVTAQDVKASMAAGFTQGNSQAFYLGSVKVISPTEVQFTQVPGQNYNLFFNSLMQQPIIPAFEYDPIMGKNIWTIIDESMYTGSNPTLKALATKAQTELTNIGKSVVDYAPKTDISAGPFLIKNLNPGEALLVKNPDFYAANKIHIKQVVFRNYTGNQQIWNYLIAGQLDMAPFTAMPTDILHRILQVKGNQEVVSPSYVGAALAFNQGIYPYGMPAVRHALAHVINRDVVQKVAEPVVGTVSKYSDGMVDQATEKWLTPAQIKELNPYSYNLSEATKELEKAGFKKVNGKWMMPNGKPWTATIYTVNGFSDWIEAAKVISTEMTQFGIPTSPDIVSSYSEYLKDIALDKYALAFWINALGPEAYPTFQRIYGPNDGYNVVGGQLVYYPYSNKTEGNWVDSPQEIPLPNGKMVNPGQLTYDLNSLTAAQQRPIVQKLALATNESLPMITLWNYINVQFINTTRFTDFPVHNNGMLDNPPGVWIMSGYVQPK</sequence>
<dbReference type="Proteomes" id="UP000325292">
    <property type="component" value="Chromosome"/>
</dbReference>
<proteinExistence type="inferred from homology"/>
<dbReference type="SUPFAM" id="SSF53850">
    <property type="entry name" value="Periplasmic binding protein-like II"/>
    <property type="match status" value="1"/>
</dbReference>
<gene>
    <name evidence="6" type="ORF">BXT84_14600</name>
</gene>
<dbReference type="EMBL" id="CP019454">
    <property type="protein sequence ID" value="AUW95031.1"/>
    <property type="molecule type" value="Genomic_DNA"/>
</dbReference>
<evidence type="ECO:0000256" key="1">
    <source>
        <dbReference type="ARBA" id="ARBA00005695"/>
    </source>
</evidence>
<dbReference type="Gene3D" id="3.40.190.10">
    <property type="entry name" value="Periplasmic binding protein-like II"/>
    <property type="match status" value="1"/>
</dbReference>
<dbReference type="InterPro" id="IPR039424">
    <property type="entry name" value="SBP_5"/>
</dbReference>
<evidence type="ECO:0000256" key="3">
    <source>
        <dbReference type="ARBA" id="ARBA00022729"/>
    </source>
</evidence>
<evidence type="ECO:0000313" key="6">
    <source>
        <dbReference type="EMBL" id="AUW95031.1"/>
    </source>
</evidence>
<evidence type="ECO:0000256" key="4">
    <source>
        <dbReference type="SAM" id="SignalP"/>
    </source>
</evidence>
<keyword evidence="2" id="KW-0813">Transport</keyword>
<accession>A0ABM6RUN0</accession>
<feature type="domain" description="Solute-binding protein family 5" evidence="5">
    <location>
        <begin position="79"/>
        <end position="486"/>
    </location>
</feature>
<name>A0ABM6RUN0_9FIRM</name>